<accession>A0A6V8KTB8</accession>
<evidence type="ECO:0000256" key="5">
    <source>
        <dbReference type="ARBA" id="ARBA00022643"/>
    </source>
</evidence>
<keyword evidence="5" id="KW-0288">FMN</keyword>
<gene>
    <name evidence="10" type="ORF">Prum_020050</name>
</gene>
<dbReference type="PANTHER" id="PTHR42747">
    <property type="entry name" value="NITRONATE MONOOXYGENASE-RELATED"/>
    <property type="match status" value="1"/>
</dbReference>
<dbReference type="InterPro" id="IPR004136">
    <property type="entry name" value="NMO"/>
</dbReference>
<sequence>MSWRDTPLARQLGLALPIIQAPMAGGPSTPRLAAAVSSAGGLGSIAGAMLGPDALRAAIAEVRARTSAPFAVNLFVPLPPPRADRVAQWAALTGVQPSAPPAAPSFDDQLAVVIAERVPVFSFTFGIPPLADVDAVTIGTATTVAEAIALERAGVDAVVAQGYEAGGHRGTFLGPVDRSLIGTLALVPQVADAVAVPVVAAGGIMDGRGVAAALALGAQAVQLGTAFLRCPEAGTSEAHRAALDHETTVTRVLTGRHARAVRTPLVERLEAAGLEPPDYPLARYLLPEPPMLAGQGGPLARSLPAADLLAALAAEADGVSERKL</sequence>
<evidence type="ECO:0000313" key="11">
    <source>
        <dbReference type="Proteomes" id="UP000482960"/>
    </source>
</evidence>
<organism evidence="10 11">
    <name type="scientific">Phytohabitans rumicis</name>
    <dbReference type="NCBI Taxonomy" id="1076125"/>
    <lineage>
        <taxon>Bacteria</taxon>
        <taxon>Bacillati</taxon>
        <taxon>Actinomycetota</taxon>
        <taxon>Actinomycetes</taxon>
        <taxon>Micromonosporales</taxon>
        <taxon>Micromonosporaceae</taxon>
    </lineage>
</organism>
<evidence type="ECO:0000256" key="8">
    <source>
        <dbReference type="ARBA" id="ARBA00031155"/>
    </source>
</evidence>
<evidence type="ECO:0000256" key="1">
    <source>
        <dbReference type="ARBA" id="ARBA00001917"/>
    </source>
</evidence>
<evidence type="ECO:0000256" key="2">
    <source>
        <dbReference type="ARBA" id="ARBA00009881"/>
    </source>
</evidence>
<dbReference type="SUPFAM" id="SSF51412">
    <property type="entry name" value="Inosine monophosphate dehydrogenase (IMPDH)"/>
    <property type="match status" value="1"/>
</dbReference>
<protein>
    <recommendedName>
        <fullName evidence="8">Propionate 3-nitronate monooxygenase</fullName>
    </recommendedName>
</protein>
<keyword evidence="3" id="KW-0216">Detoxification</keyword>
<keyword evidence="11" id="KW-1185">Reference proteome</keyword>
<evidence type="ECO:0000256" key="6">
    <source>
        <dbReference type="ARBA" id="ARBA00023002"/>
    </source>
</evidence>
<dbReference type="CDD" id="cd04730">
    <property type="entry name" value="NPD_like"/>
    <property type="match status" value="1"/>
</dbReference>
<dbReference type="Pfam" id="PF03060">
    <property type="entry name" value="NMO"/>
    <property type="match status" value="1"/>
</dbReference>
<dbReference type="Proteomes" id="UP000482960">
    <property type="component" value="Unassembled WGS sequence"/>
</dbReference>
<dbReference type="AlphaFoldDB" id="A0A6V8KTB8"/>
<evidence type="ECO:0000256" key="4">
    <source>
        <dbReference type="ARBA" id="ARBA00022630"/>
    </source>
</evidence>
<dbReference type="PANTHER" id="PTHR42747:SF3">
    <property type="entry name" value="NITRONATE MONOOXYGENASE-RELATED"/>
    <property type="match status" value="1"/>
</dbReference>
<reference evidence="10 11" key="1">
    <citation type="submission" date="2020-03" db="EMBL/GenBank/DDBJ databases">
        <title>Whole genome shotgun sequence of Phytohabitans rumicis NBRC 108638.</title>
        <authorList>
            <person name="Komaki H."/>
            <person name="Tamura T."/>
        </authorList>
    </citation>
    <scope>NUCLEOTIDE SEQUENCE [LARGE SCALE GENOMIC DNA]</scope>
    <source>
        <strain evidence="10 11">NBRC 108638</strain>
    </source>
</reference>
<dbReference type="GO" id="GO:0009636">
    <property type="term" value="P:response to toxic substance"/>
    <property type="evidence" value="ECO:0007669"/>
    <property type="project" value="UniProtKB-KW"/>
</dbReference>
<comment type="catalytic activity">
    <reaction evidence="9">
        <text>3 propionate 3-nitronate + 3 O2 + H2O = 3 3-oxopropanoate + 2 nitrate + nitrite + H2O2 + 3 H(+)</text>
        <dbReference type="Rhea" id="RHEA:57332"/>
        <dbReference type="ChEBI" id="CHEBI:15377"/>
        <dbReference type="ChEBI" id="CHEBI:15378"/>
        <dbReference type="ChEBI" id="CHEBI:15379"/>
        <dbReference type="ChEBI" id="CHEBI:16240"/>
        <dbReference type="ChEBI" id="CHEBI:16301"/>
        <dbReference type="ChEBI" id="CHEBI:17632"/>
        <dbReference type="ChEBI" id="CHEBI:33190"/>
        <dbReference type="ChEBI" id="CHEBI:136067"/>
    </reaction>
</comment>
<dbReference type="GO" id="GO:0018580">
    <property type="term" value="F:nitronate monooxygenase activity"/>
    <property type="evidence" value="ECO:0007669"/>
    <property type="project" value="InterPro"/>
</dbReference>
<proteinExistence type="inferred from homology"/>
<comment type="caution">
    <text evidence="10">The sequence shown here is derived from an EMBL/GenBank/DDBJ whole genome shotgun (WGS) entry which is preliminary data.</text>
</comment>
<dbReference type="InterPro" id="IPR013785">
    <property type="entry name" value="Aldolase_TIM"/>
</dbReference>
<evidence type="ECO:0000313" key="10">
    <source>
        <dbReference type="EMBL" id="GFJ88363.1"/>
    </source>
</evidence>
<dbReference type="EMBL" id="BLPG01000001">
    <property type="protein sequence ID" value="GFJ88363.1"/>
    <property type="molecule type" value="Genomic_DNA"/>
</dbReference>
<evidence type="ECO:0000256" key="3">
    <source>
        <dbReference type="ARBA" id="ARBA00022575"/>
    </source>
</evidence>
<keyword evidence="6" id="KW-0560">Oxidoreductase</keyword>
<comment type="cofactor">
    <cofactor evidence="1">
        <name>FMN</name>
        <dbReference type="ChEBI" id="CHEBI:58210"/>
    </cofactor>
</comment>
<keyword evidence="4" id="KW-0285">Flavoprotein</keyword>
<dbReference type="Gene3D" id="3.20.20.70">
    <property type="entry name" value="Aldolase class I"/>
    <property type="match status" value="1"/>
</dbReference>
<reference evidence="10 11" key="2">
    <citation type="submission" date="2020-03" db="EMBL/GenBank/DDBJ databases">
        <authorList>
            <person name="Ichikawa N."/>
            <person name="Kimura A."/>
            <person name="Kitahashi Y."/>
            <person name="Uohara A."/>
        </authorList>
    </citation>
    <scope>NUCLEOTIDE SEQUENCE [LARGE SCALE GENOMIC DNA]</scope>
    <source>
        <strain evidence="10 11">NBRC 108638</strain>
    </source>
</reference>
<evidence type="ECO:0000256" key="9">
    <source>
        <dbReference type="ARBA" id="ARBA00049401"/>
    </source>
</evidence>
<keyword evidence="7" id="KW-0503">Monooxygenase</keyword>
<evidence type="ECO:0000256" key="7">
    <source>
        <dbReference type="ARBA" id="ARBA00023033"/>
    </source>
</evidence>
<name>A0A6V8KTB8_9ACTN</name>
<comment type="similarity">
    <text evidence="2">Belongs to the nitronate monooxygenase family. NMO class I subfamily.</text>
</comment>